<feature type="compositionally biased region" description="Polar residues" evidence="1">
    <location>
        <begin position="10"/>
        <end position="26"/>
    </location>
</feature>
<accession>A0AAV4HT60</accession>
<dbReference type="AlphaFoldDB" id="A0AAV4HT60"/>
<feature type="region of interest" description="Disordered" evidence="1">
    <location>
        <begin position="1"/>
        <end position="53"/>
    </location>
</feature>
<proteinExistence type="predicted"/>
<name>A0AAV4HT60_9GAST</name>
<gene>
    <name evidence="3" type="ORF">ElyMa_004578000</name>
</gene>
<evidence type="ECO:0000256" key="1">
    <source>
        <dbReference type="SAM" id="MobiDB-lite"/>
    </source>
</evidence>
<dbReference type="EMBL" id="BMAT01009209">
    <property type="protein sequence ID" value="GFS01318.1"/>
    <property type="molecule type" value="Genomic_DNA"/>
</dbReference>
<keyword evidence="2" id="KW-1133">Transmembrane helix</keyword>
<feature type="compositionally biased region" description="Polar residues" evidence="1">
    <location>
        <begin position="34"/>
        <end position="48"/>
    </location>
</feature>
<protein>
    <submittedName>
        <fullName evidence="3">Uncharacterized protein</fullName>
    </submittedName>
</protein>
<keyword evidence="2" id="KW-0812">Transmembrane</keyword>
<evidence type="ECO:0000313" key="4">
    <source>
        <dbReference type="Proteomes" id="UP000762676"/>
    </source>
</evidence>
<dbReference type="Proteomes" id="UP000762676">
    <property type="component" value="Unassembled WGS sequence"/>
</dbReference>
<keyword evidence="4" id="KW-1185">Reference proteome</keyword>
<comment type="caution">
    <text evidence="3">The sequence shown here is derived from an EMBL/GenBank/DDBJ whole genome shotgun (WGS) entry which is preliminary data.</text>
</comment>
<keyword evidence="2" id="KW-0472">Membrane</keyword>
<evidence type="ECO:0000256" key="2">
    <source>
        <dbReference type="SAM" id="Phobius"/>
    </source>
</evidence>
<organism evidence="3 4">
    <name type="scientific">Elysia marginata</name>
    <dbReference type="NCBI Taxonomy" id="1093978"/>
    <lineage>
        <taxon>Eukaryota</taxon>
        <taxon>Metazoa</taxon>
        <taxon>Spiralia</taxon>
        <taxon>Lophotrochozoa</taxon>
        <taxon>Mollusca</taxon>
        <taxon>Gastropoda</taxon>
        <taxon>Heterobranchia</taxon>
        <taxon>Euthyneura</taxon>
        <taxon>Panpulmonata</taxon>
        <taxon>Sacoglossa</taxon>
        <taxon>Placobranchoidea</taxon>
        <taxon>Plakobranchidae</taxon>
        <taxon>Elysia</taxon>
    </lineage>
</organism>
<evidence type="ECO:0000313" key="3">
    <source>
        <dbReference type="EMBL" id="GFS01318.1"/>
    </source>
</evidence>
<feature type="transmembrane region" description="Helical" evidence="2">
    <location>
        <begin position="156"/>
        <end position="179"/>
    </location>
</feature>
<sequence length="198" mass="21781">MYCPGEKQKLGQTTSDDIDETGQTTVDGIDETGHTTPNDIAETGQTTADDNDETGQTIADDIAETSTSYTQEETEETSAAFTTASSADNQVYVINTSCRSVLPNGTITESSFQVAVITDYRYTQKLVESIYSHLVIPKPLLSSYRRRLNSVSDRRTSSCVLGALACAFMSFSIGLVFLFDLSSWQRHWPILKRNFCGV</sequence>
<reference evidence="3 4" key="1">
    <citation type="journal article" date="2021" name="Elife">
        <title>Chloroplast acquisition without the gene transfer in kleptoplastic sea slugs, Plakobranchus ocellatus.</title>
        <authorList>
            <person name="Maeda T."/>
            <person name="Takahashi S."/>
            <person name="Yoshida T."/>
            <person name="Shimamura S."/>
            <person name="Takaki Y."/>
            <person name="Nagai Y."/>
            <person name="Toyoda A."/>
            <person name="Suzuki Y."/>
            <person name="Arimoto A."/>
            <person name="Ishii H."/>
            <person name="Satoh N."/>
            <person name="Nishiyama T."/>
            <person name="Hasebe M."/>
            <person name="Maruyama T."/>
            <person name="Minagawa J."/>
            <person name="Obokata J."/>
            <person name="Shigenobu S."/>
        </authorList>
    </citation>
    <scope>NUCLEOTIDE SEQUENCE [LARGE SCALE GENOMIC DNA]</scope>
</reference>